<dbReference type="EMBL" id="CAJNOL010002357">
    <property type="protein sequence ID" value="CAF1491963.1"/>
    <property type="molecule type" value="Genomic_DNA"/>
</dbReference>
<dbReference type="PANTHER" id="PTHR32046">
    <property type="entry name" value="G DOMAIN-CONTAINING PROTEIN"/>
    <property type="match status" value="1"/>
</dbReference>
<dbReference type="EMBL" id="CAJNOH010001406">
    <property type="protein sequence ID" value="CAF1213769.1"/>
    <property type="molecule type" value="Genomic_DNA"/>
</dbReference>
<dbReference type="SUPFAM" id="SSF52540">
    <property type="entry name" value="P-loop containing nucleoside triphosphate hydrolases"/>
    <property type="match status" value="1"/>
</dbReference>
<accession>A0A814XC63</accession>
<dbReference type="Proteomes" id="UP000663870">
    <property type="component" value="Unassembled WGS sequence"/>
</dbReference>
<evidence type="ECO:0008006" key="6">
    <source>
        <dbReference type="Google" id="ProtNLM"/>
    </source>
</evidence>
<keyword evidence="5" id="KW-1185">Reference proteome</keyword>
<evidence type="ECO:0000313" key="4">
    <source>
        <dbReference type="Proteomes" id="UP000663854"/>
    </source>
</evidence>
<dbReference type="PROSITE" id="PS00675">
    <property type="entry name" value="SIGMA54_INTERACT_1"/>
    <property type="match status" value="1"/>
</dbReference>
<dbReference type="PANTHER" id="PTHR32046:SF11">
    <property type="entry name" value="IMMUNE-ASSOCIATED NUCLEOTIDE-BINDING PROTEIN 10-LIKE"/>
    <property type="match status" value="1"/>
</dbReference>
<dbReference type="Gene3D" id="3.40.50.300">
    <property type="entry name" value="P-loop containing nucleotide triphosphate hydrolases"/>
    <property type="match status" value="1"/>
</dbReference>
<gene>
    <name evidence="3" type="ORF">JXQ802_LOCUS39916</name>
    <name evidence="2" type="ORF">PYM288_LOCUS25514</name>
</gene>
<dbReference type="InterPro" id="IPR025662">
    <property type="entry name" value="Sigma_54_int_dom_ATP-bd_1"/>
</dbReference>
<dbReference type="AlphaFoldDB" id="A0A814XC63"/>
<protein>
    <recommendedName>
        <fullName evidence="6">G domain-containing protein</fullName>
    </recommendedName>
</protein>
<comment type="caution">
    <text evidence="2">The sequence shown here is derived from an EMBL/GenBank/DDBJ whole genome shotgun (WGS) entry which is preliminary data.</text>
</comment>
<evidence type="ECO:0000313" key="5">
    <source>
        <dbReference type="Proteomes" id="UP000663870"/>
    </source>
</evidence>
<sequence>MAQKQTNGDNKKPTLVSINRTAIDPNGCIGSLYNGYRDVLCEKLPWSNEDKLTKVHKIPQCIMKKGKKDQNESLLQIINIPEGLRLSVLLRPTGNNGIAAIINYPYPINEYTRFLLYSCVYEEEQVSEKLSKKQKTIKSVISLASATHIITCISYGIDVVVVLQLPFDKALVTAIDDALQRICIHLNDEQDALILKSDDEHILEQITNTMVYSNIPSLMELSTVYDVYLYIDENKNENIHRPIMYTLQPIKWLFPDYNEPNAYFNLIPPEFDREVEQYLIYLSNVLKNIKYSLDFSDNGLMYKYLEDQIYKKQCQWLILSKMHDHIIARLRRLIIDLRKNRTTVSKRDQLFYHVDHVNFEKSAQILQENLNDFKNKEKLIVGLRDQHFEYCNAAQLNLTKYNYEKTLKCKLKMKDRNNKILCTTDTLNKKNGSKLNLLRNQLAKECEINQNLYITYADFSYSTVELEDIEILTTSQTNNNKKSHLQKSSSTVTKNKTSTSQQSLPSSPITNDNINILLLGETGVGKSTFINAFVNYLKFKTFEQAQSNTPIVLIPVSFLMTVGDDFQERLIKFGDFDSSNNEDFDHPGESVTQHCRMYEFHLSDNDEKKLCIIDTPGFGDTRGLDQDDLNMQDILEYINELTHLNAICFLLKPNASKLHTFFRMCFIQLLDLLGPNAYQNIIFCFTNARSTFYGPGDTAPLIKTMLKSFSINNIPFKKDNTFCFDNESFRYLVALQNGIEFNNDEKHDYYESWSISVKESYRLIDYIHENLITYRSNNECKSNKHAQVEISHMIRPMLTTMQNILQNLILSKTNIKNKSITMFPKAIHRPASICLSCKPYPLQFGNFWIARNIPHEFLKKCLVCSCPIEQHIAIHYVLNSEYSNKSVSNHPEEMINMVNQLCTIGAEFDYFLVHITHSSKNDLFLPGFLRMIDEENKLCQSQKPNHLNSQLIKELTRLKNQYENRIEEFKSNQQLIDLLIINEHITTIRKYPLIQVQLDIMKQTQKMMTEPYEVSQD</sequence>
<organism evidence="2 4">
    <name type="scientific">Rotaria sordida</name>
    <dbReference type="NCBI Taxonomy" id="392033"/>
    <lineage>
        <taxon>Eukaryota</taxon>
        <taxon>Metazoa</taxon>
        <taxon>Spiralia</taxon>
        <taxon>Gnathifera</taxon>
        <taxon>Rotifera</taxon>
        <taxon>Eurotatoria</taxon>
        <taxon>Bdelloidea</taxon>
        <taxon>Philodinida</taxon>
        <taxon>Philodinidae</taxon>
        <taxon>Rotaria</taxon>
    </lineage>
</organism>
<feature type="compositionally biased region" description="Low complexity" evidence="1">
    <location>
        <begin position="486"/>
        <end position="507"/>
    </location>
</feature>
<reference evidence="2" key="1">
    <citation type="submission" date="2021-02" db="EMBL/GenBank/DDBJ databases">
        <authorList>
            <person name="Nowell W R."/>
        </authorList>
    </citation>
    <scope>NUCLEOTIDE SEQUENCE</scope>
</reference>
<feature type="region of interest" description="Disordered" evidence="1">
    <location>
        <begin position="480"/>
        <end position="507"/>
    </location>
</feature>
<dbReference type="InterPro" id="IPR027417">
    <property type="entry name" value="P-loop_NTPase"/>
</dbReference>
<evidence type="ECO:0000256" key="1">
    <source>
        <dbReference type="SAM" id="MobiDB-lite"/>
    </source>
</evidence>
<evidence type="ECO:0000313" key="3">
    <source>
        <dbReference type="EMBL" id="CAF1491963.1"/>
    </source>
</evidence>
<proteinExistence type="predicted"/>
<name>A0A814XC63_9BILA</name>
<dbReference type="Proteomes" id="UP000663854">
    <property type="component" value="Unassembled WGS sequence"/>
</dbReference>
<evidence type="ECO:0000313" key="2">
    <source>
        <dbReference type="EMBL" id="CAF1213769.1"/>
    </source>
</evidence>